<name>A0A346Y4G1_9ACTN</name>
<feature type="transmembrane region" description="Helical" evidence="6">
    <location>
        <begin position="44"/>
        <end position="61"/>
    </location>
</feature>
<keyword evidence="8" id="KW-1185">Reference proteome</keyword>
<comment type="subcellular location">
    <subcellularLocation>
        <location evidence="1">Cell membrane</location>
        <topology evidence="1">Multi-pass membrane protein</topology>
    </subcellularLocation>
</comment>
<keyword evidence="3 6" id="KW-0812">Transmembrane</keyword>
<dbReference type="KEGG" id="euz:DVS28_a4697"/>
<dbReference type="RefSeq" id="WP_114593554.1">
    <property type="nucleotide sequence ID" value="NZ_CP031165.1"/>
</dbReference>
<evidence type="ECO:0000256" key="4">
    <source>
        <dbReference type="ARBA" id="ARBA00022989"/>
    </source>
</evidence>
<dbReference type="PANTHER" id="PTHR34857:SF2">
    <property type="entry name" value="SLL0384 PROTEIN"/>
    <property type="match status" value="1"/>
</dbReference>
<gene>
    <name evidence="7" type="ORF">DVS28_a4697</name>
</gene>
<dbReference type="InterPro" id="IPR051611">
    <property type="entry name" value="ECF_transporter_component"/>
</dbReference>
<keyword evidence="4 6" id="KW-1133">Transmembrane helix</keyword>
<dbReference type="EMBL" id="CP031165">
    <property type="protein sequence ID" value="AXV09358.1"/>
    <property type="molecule type" value="Genomic_DNA"/>
</dbReference>
<evidence type="ECO:0000256" key="1">
    <source>
        <dbReference type="ARBA" id="ARBA00004651"/>
    </source>
</evidence>
<proteinExistence type="predicted"/>
<dbReference type="CDD" id="cd16914">
    <property type="entry name" value="EcfT"/>
    <property type="match status" value="1"/>
</dbReference>
<evidence type="ECO:0000256" key="6">
    <source>
        <dbReference type="SAM" id="Phobius"/>
    </source>
</evidence>
<dbReference type="OrthoDB" id="4533at2"/>
<feature type="transmembrane region" description="Helical" evidence="6">
    <location>
        <begin position="233"/>
        <end position="252"/>
    </location>
</feature>
<dbReference type="GO" id="GO:0006824">
    <property type="term" value="P:cobalt ion transport"/>
    <property type="evidence" value="ECO:0007669"/>
    <property type="project" value="InterPro"/>
</dbReference>
<evidence type="ECO:0000313" key="8">
    <source>
        <dbReference type="Proteomes" id="UP000264006"/>
    </source>
</evidence>
<dbReference type="GO" id="GO:0043190">
    <property type="term" value="C:ATP-binding cassette (ABC) transporter complex"/>
    <property type="evidence" value="ECO:0007669"/>
    <property type="project" value="InterPro"/>
</dbReference>
<sequence length="254" mass="26970">MAAGHAHALYVHGHSPVHRLAPEVKVAAAFLFVIGVALTPNEGTWAFGVDLVALLVVVRLAELPLRFVASRAMVVLPFIVFAVFIPFIASGDRVEVLGVAVSAEGLAAARAIVAKSVIGASTTVVLAGTTETPAIMAGLARLRVPVVLTTIATFMIRYLEVLTGELGRMRTAMTARGYDPRWLWQVKPIASSAGALFVRSYERGERVHAAMLARGFTGEMPAPSLRHGDTRQWLAVLWLPAVSIAATVGTVTSL</sequence>
<keyword evidence="2" id="KW-1003">Cell membrane</keyword>
<dbReference type="PANTHER" id="PTHR34857">
    <property type="entry name" value="SLL0384 PROTEIN"/>
    <property type="match status" value="1"/>
</dbReference>
<evidence type="ECO:0000256" key="2">
    <source>
        <dbReference type="ARBA" id="ARBA00022475"/>
    </source>
</evidence>
<dbReference type="InterPro" id="IPR012809">
    <property type="entry name" value="ECF_CbiQ"/>
</dbReference>
<dbReference type="InterPro" id="IPR003339">
    <property type="entry name" value="ABC/ECF_trnsptr_transmembrane"/>
</dbReference>
<feature type="transmembrane region" description="Helical" evidence="6">
    <location>
        <begin position="142"/>
        <end position="159"/>
    </location>
</feature>
<dbReference type="NCBIfam" id="TIGR02454">
    <property type="entry name" value="ECF_T_CbiQ"/>
    <property type="match status" value="1"/>
</dbReference>
<feature type="transmembrane region" description="Helical" evidence="6">
    <location>
        <begin position="68"/>
        <end position="89"/>
    </location>
</feature>
<dbReference type="Pfam" id="PF02361">
    <property type="entry name" value="CbiQ"/>
    <property type="match status" value="1"/>
</dbReference>
<organism evidence="7 8">
    <name type="scientific">Euzebya pacifica</name>
    <dbReference type="NCBI Taxonomy" id="1608957"/>
    <lineage>
        <taxon>Bacteria</taxon>
        <taxon>Bacillati</taxon>
        <taxon>Actinomycetota</taxon>
        <taxon>Nitriliruptoria</taxon>
        <taxon>Euzebyales</taxon>
    </lineage>
</organism>
<dbReference type="AlphaFoldDB" id="A0A346Y4G1"/>
<evidence type="ECO:0000256" key="5">
    <source>
        <dbReference type="ARBA" id="ARBA00023136"/>
    </source>
</evidence>
<accession>A0A346Y4G1</accession>
<reference evidence="7 8" key="1">
    <citation type="submission" date="2018-09" db="EMBL/GenBank/DDBJ databases">
        <title>Complete genome sequence of Euzebya sp. DY32-46 isolated from seawater of Pacific Ocean.</title>
        <authorList>
            <person name="Xu L."/>
            <person name="Wu Y.-H."/>
            <person name="Xu X.-W."/>
        </authorList>
    </citation>
    <scope>NUCLEOTIDE SEQUENCE [LARGE SCALE GENOMIC DNA]</scope>
    <source>
        <strain evidence="7 8">DY32-46</strain>
    </source>
</reference>
<keyword evidence="5 6" id="KW-0472">Membrane</keyword>
<evidence type="ECO:0000313" key="7">
    <source>
        <dbReference type="EMBL" id="AXV09358.1"/>
    </source>
</evidence>
<dbReference type="Proteomes" id="UP000264006">
    <property type="component" value="Chromosome"/>
</dbReference>
<evidence type="ECO:0000256" key="3">
    <source>
        <dbReference type="ARBA" id="ARBA00022692"/>
    </source>
</evidence>
<feature type="transmembrane region" description="Helical" evidence="6">
    <location>
        <begin position="20"/>
        <end position="38"/>
    </location>
</feature>
<protein>
    <submittedName>
        <fullName evidence="7">Transmembrane component NikQ of energizing module of nickel ECF transporter</fullName>
    </submittedName>
</protein>